<comment type="caution">
    <text evidence="3">The sequence shown here is derived from an EMBL/GenBank/DDBJ whole genome shotgun (WGS) entry which is preliminary data.</text>
</comment>
<dbReference type="InterPro" id="IPR013096">
    <property type="entry name" value="Cupin_2"/>
</dbReference>
<evidence type="ECO:0000259" key="2">
    <source>
        <dbReference type="Pfam" id="PF07883"/>
    </source>
</evidence>
<dbReference type="EMBL" id="PJCH01000003">
    <property type="protein sequence ID" value="PQA88980.1"/>
    <property type="molecule type" value="Genomic_DNA"/>
</dbReference>
<proteinExistence type="predicted"/>
<feature type="domain" description="Cupin type-2" evidence="2">
    <location>
        <begin position="44"/>
        <end position="115"/>
    </location>
</feature>
<protein>
    <submittedName>
        <fullName evidence="3">Cupin</fullName>
    </submittedName>
</protein>
<keyword evidence="1" id="KW-0479">Metal-binding</keyword>
<dbReference type="InterPro" id="IPR014710">
    <property type="entry name" value="RmlC-like_jellyroll"/>
</dbReference>
<dbReference type="PANTHER" id="PTHR35848:SF6">
    <property type="entry name" value="CUPIN TYPE-2 DOMAIN-CONTAINING PROTEIN"/>
    <property type="match status" value="1"/>
</dbReference>
<dbReference type="InterPro" id="IPR051610">
    <property type="entry name" value="GPI/OXD"/>
</dbReference>
<dbReference type="RefSeq" id="WP_104828618.1">
    <property type="nucleotide sequence ID" value="NZ_PJCH01000003.1"/>
</dbReference>
<dbReference type="CDD" id="cd02224">
    <property type="entry name" value="cupin_SPO2919-like"/>
    <property type="match status" value="1"/>
</dbReference>
<gene>
    <name evidence="3" type="ORF">CW354_03250</name>
</gene>
<sequence>MTKHVMNIDDAELMDFGSPNGKFKARLGRMGPALGAEKLGVNITIVEPGKRAFPFHVHHAIEEMFYIIDGEGEYRFGAETHPIRKGDLLSAPTGGPERAHQIINTGKDMLKYLAISTMDKMDMVEYPDSGKFAAFSSEDGSREKARIRYVGRADSAVGYFDGEDD</sequence>
<dbReference type="OrthoDB" id="116921at2"/>
<dbReference type="SUPFAM" id="SSF51182">
    <property type="entry name" value="RmlC-like cupins"/>
    <property type="match status" value="1"/>
</dbReference>
<dbReference type="Pfam" id="PF07883">
    <property type="entry name" value="Cupin_2"/>
    <property type="match status" value="1"/>
</dbReference>
<organism evidence="3 4">
    <name type="scientific">Hyphococcus luteus</name>
    <dbReference type="NCBI Taxonomy" id="2058213"/>
    <lineage>
        <taxon>Bacteria</taxon>
        <taxon>Pseudomonadati</taxon>
        <taxon>Pseudomonadota</taxon>
        <taxon>Alphaproteobacteria</taxon>
        <taxon>Parvularculales</taxon>
        <taxon>Parvularculaceae</taxon>
        <taxon>Hyphococcus</taxon>
    </lineage>
</organism>
<evidence type="ECO:0000256" key="1">
    <source>
        <dbReference type="ARBA" id="ARBA00022723"/>
    </source>
</evidence>
<reference evidence="3 4" key="1">
    <citation type="submission" date="2017-12" db="EMBL/GenBank/DDBJ databases">
        <authorList>
            <person name="Hurst M.R.H."/>
        </authorList>
    </citation>
    <scope>NUCLEOTIDE SEQUENCE [LARGE SCALE GENOMIC DNA]</scope>
    <source>
        <strain evidence="3 4">SY-3-19</strain>
    </source>
</reference>
<evidence type="ECO:0000313" key="4">
    <source>
        <dbReference type="Proteomes" id="UP000239504"/>
    </source>
</evidence>
<evidence type="ECO:0000313" key="3">
    <source>
        <dbReference type="EMBL" id="PQA88980.1"/>
    </source>
</evidence>
<dbReference type="PANTHER" id="PTHR35848">
    <property type="entry name" value="OXALATE-BINDING PROTEIN"/>
    <property type="match status" value="1"/>
</dbReference>
<accession>A0A2S7K905</accession>
<dbReference type="GO" id="GO:0046872">
    <property type="term" value="F:metal ion binding"/>
    <property type="evidence" value="ECO:0007669"/>
    <property type="project" value="UniProtKB-KW"/>
</dbReference>
<dbReference type="Gene3D" id="2.60.120.10">
    <property type="entry name" value="Jelly Rolls"/>
    <property type="match status" value="1"/>
</dbReference>
<keyword evidence="4" id="KW-1185">Reference proteome</keyword>
<dbReference type="Proteomes" id="UP000239504">
    <property type="component" value="Unassembled WGS sequence"/>
</dbReference>
<name>A0A2S7K905_9PROT</name>
<dbReference type="AlphaFoldDB" id="A0A2S7K905"/>
<dbReference type="InterPro" id="IPR011051">
    <property type="entry name" value="RmlC_Cupin_sf"/>
</dbReference>